<dbReference type="EMBL" id="JBBWYZ010000030">
    <property type="protein sequence ID" value="MEK9515076.1"/>
    <property type="molecule type" value="Genomic_DNA"/>
</dbReference>
<comment type="caution">
    <text evidence="1">The sequence shown here is derived from an EMBL/GenBank/DDBJ whole genome shotgun (WGS) entry which is preliminary data.</text>
</comment>
<sequence>MRKETRCPQIFTLETQRFSPGCKSDRPPIADNISPRLRNLLSEFLHPHRDFAINPVSWHKSERSPMLELS</sequence>
<organism evidence="1 2">
    <name type="scientific">Limnospira fusiformis PMC 851.14</name>
    <dbReference type="NCBI Taxonomy" id="2219512"/>
    <lineage>
        <taxon>Bacteria</taxon>
        <taxon>Bacillati</taxon>
        <taxon>Cyanobacteriota</taxon>
        <taxon>Cyanophyceae</taxon>
        <taxon>Oscillatoriophycideae</taxon>
        <taxon>Oscillatoriales</taxon>
        <taxon>Sirenicapillariaceae</taxon>
        <taxon>Limnospira</taxon>
    </lineage>
</organism>
<evidence type="ECO:0000313" key="1">
    <source>
        <dbReference type="EMBL" id="MEK9515076.1"/>
    </source>
</evidence>
<dbReference type="RefSeq" id="WP_152343995.1">
    <property type="nucleotide sequence ID" value="NZ_JBBWYZ010000030.1"/>
</dbReference>
<evidence type="ECO:0000313" key="2">
    <source>
        <dbReference type="Proteomes" id="UP001387447"/>
    </source>
</evidence>
<keyword evidence="2" id="KW-1185">Reference proteome</keyword>
<reference evidence="1 2" key="1">
    <citation type="journal article" date="2024" name="Front. Microbiol.">
        <title>Transcriptomic insights into the dominance of two phototrophs throughout the water column of a tropical hypersaline-alkaline crater lake (Dziani Dzaha, Mayotte).</title>
        <authorList>
            <person name="Duperron S."/>
            <person name="Halary S."/>
            <person name="Bouly J.-P."/>
            <person name="Roussel T."/>
            <person name="Hugoni M."/>
            <person name="Bruto M."/>
            <person name="Oger P."/>
            <person name="Duval C."/>
            <person name="Woo A."/>
            <person name="Jezequiel D."/>
            <person name="Ader M."/>
            <person name="Leboulanger C."/>
            <person name="Agogue H."/>
            <person name="Grossi V."/>
            <person name="Trousselier M."/>
            <person name="Bernard C."/>
        </authorList>
    </citation>
    <scope>NUCLEOTIDE SEQUENCE [LARGE SCALE GENOMIC DNA]</scope>
    <source>
        <strain evidence="1 2">PMC 851.14</strain>
    </source>
</reference>
<gene>
    <name evidence="1" type="ORF">AAEJ74_26495</name>
</gene>
<name>A0ABU9ESX7_LIMFS</name>
<protein>
    <submittedName>
        <fullName evidence="1">Uncharacterized protein</fullName>
    </submittedName>
</protein>
<proteinExistence type="predicted"/>
<accession>A0ABU9ESX7</accession>
<dbReference type="Proteomes" id="UP001387447">
    <property type="component" value="Unassembled WGS sequence"/>
</dbReference>